<feature type="signal peptide" evidence="7">
    <location>
        <begin position="1"/>
        <end position="28"/>
    </location>
</feature>
<feature type="compositionally biased region" description="Low complexity" evidence="5">
    <location>
        <begin position="148"/>
        <end position="167"/>
    </location>
</feature>
<evidence type="ECO:0000256" key="4">
    <source>
        <dbReference type="ARBA" id="ARBA00023008"/>
    </source>
</evidence>
<feature type="region of interest" description="Disordered" evidence="5">
    <location>
        <begin position="112"/>
        <end position="181"/>
    </location>
</feature>
<feature type="compositionally biased region" description="Low complexity" evidence="5">
    <location>
        <begin position="118"/>
        <end position="136"/>
    </location>
</feature>
<dbReference type="GO" id="GO:0005507">
    <property type="term" value="F:copper ion binding"/>
    <property type="evidence" value="ECO:0007669"/>
    <property type="project" value="InterPro"/>
</dbReference>
<keyword evidence="3 7" id="KW-0732">Signal</keyword>
<evidence type="ECO:0000259" key="8">
    <source>
        <dbReference type="Pfam" id="PF04234"/>
    </source>
</evidence>
<accession>A0A8J3S2F0</accession>
<dbReference type="SUPFAM" id="SSF81296">
    <property type="entry name" value="E set domains"/>
    <property type="match status" value="1"/>
</dbReference>
<dbReference type="GO" id="GO:0042597">
    <property type="term" value="C:periplasmic space"/>
    <property type="evidence" value="ECO:0007669"/>
    <property type="project" value="InterPro"/>
</dbReference>
<dbReference type="Gene3D" id="2.60.40.1220">
    <property type="match status" value="1"/>
</dbReference>
<dbReference type="GO" id="GO:0005886">
    <property type="term" value="C:plasma membrane"/>
    <property type="evidence" value="ECO:0007669"/>
    <property type="project" value="TreeGrafter"/>
</dbReference>
<feature type="chain" id="PRO_5038513795" evidence="7">
    <location>
        <begin position="29"/>
        <end position="211"/>
    </location>
</feature>
<keyword evidence="4" id="KW-0186">Copper</keyword>
<dbReference type="GO" id="GO:0030313">
    <property type="term" value="C:cell envelope"/>
    <property type="evidence" value="ECO:0007669"/>
    <property type="project" value="UniProtKB-SubCell"/>
</dbReference>
<keyword evidence="10" id="KW-1185">Reference proteome</keyword>
<keyword evidence="6" id="KW-1133">Transmembrane helix</keyword>
<dbReference type="Pfam" id="PF04234">
    <property type="entry name" value="CopC"/>
    <property type="match status" value="1"/>
</dbReference>
<keyword evidence="6" id="KW-0812">Transmembrane</keyword>
<feature type="transmembrane region" description="Helical" evidence="6">
    <location>
        <begin position="185"/>
        <end position="205"/>
    </location>
</feature>
<evidence type="ECO:0000256" key="7">
    <source>
        <dbReference type="SAM" id="SignalP"/>
    </source>
</evidence>
<dbReference type="GO" id="GO:0006825">
    <property type="term" value="P:copper ion transport"/>
    <property type="evidence" value="ECO:0007669"/>
    <property type="project" value="InterPro"/>
</dbReference>
<proteinExistence type="predicted"/>
<feature type="region of interest" description="Disordered" evidence="5">
    <location>
        <begin position="67"/>
        <end position="90"/>
    </location>
</feature>
<comment type="caution">
    <text evidence="9">The sequence shown here is derived from an EMBL/GenBank/DDBJ whole genome shotgun (WGS) entry which is preliminary data.</text>
</comment>
<dbReference type="PANTHER" id="PTHR34820">
    <property type="entry name" value="INNER MEMBRANE PROTEIN YEBZ"/>
    <property type="match status" value="1"/>
</dbReference>
<dbReference type="Proteomes" id="UP000655044">
    <property type="component" value="Unassembled WGS sequence"/>
</dbReference>
<evidence type="ECO:0000313" key="10">
    <source>
        <dbReference type="Proteomes" id="UP000655044"/>
    </source>
</evidence>
<dbReference type="RefSeq" id="WP_189242137.1">
    <property type="nucleotide sequence ID" value="NZ_BMQP01000009.1"/>
</dbReference>
<sequence>MKTSPFAAALTLLAALVLSTVPAAPALAHDTLKSSDPAKGKKVEDLERVKLTFTASVRFPKVVVRSADGTPYQDGRPASDGPVVTQEVKPDLPPGEYVIAYRVVSSDGHPIEGEIPFTLTGSPAPSATPSAVSQTPGASRSASPDENAAGAATPEPTPEPEVSGSPVPLTPAPAADGKDSGGVPGWAWIVVGGLGGVGIGMFLSMRNKKQP</sequence>
<evidence type="ECO:0000313" key="9">
    <source>
        <dbReference type="EMBL" id="GIH84582.1"/>
    </source>
</evidence>
<evidence type="ECO:0000256" key="3">
    <source>
        <dbReference type="ARBA" id="ARBA00022729"/>
    </source>
</evidence>
<dbReference type="GO" id="GO:0046688">
    <property type="term" value="P:response to copper ion"/>
    <property type="evidence" value="ECO:0007669"/>
    <property type="project" value="InterPro"/>
</dbReference>
<organism evidence="9 10">
    <name type="scientific">Planobispora rosea</name>
    <dbReference type="NCBI Taxonomy" id="35762"/>
    <lineage>
        <taxon>Bacteria</taxon>
        <taxon>Bacillati</taxon>
        <taxon>Actinomycetota</taxon>
        <taxon>Actinomycetes</taxon>
        <taxon>Streptosporangiales</taxon>
        <taxon>Streptosporangiaceae</taxon>
        <taxon>Planobispora</taxon>
    </lineage>
</organism>
<reference evidence="9" key="1">
    <citation type="submission" date="2021-01" db="EMBL/GenBank/DDBJ databases">
        <title>Whole genome shotgun sequence of Planobispora rosea NBRC 15558.</title>
        <authorList>
            <person name="Komaki H."/>
            <person name="Tamura T."/>
        </authorList>
    </citation>
    <scope>NUCLEOTIDE SEQUENCE</scope>
    <source>
        <strain evidence="9">NBRC 15558</strain>
    </source>
</reference>
<comment type="subcellular location">
    <subcellularLocation>
        <location evidence="1">Cell envelope</location>
    </subcellularLocation>
</comment>
<dbReference type="InterPro" id="IPR007348">
    <property type="entry name" value="CopC_dom"/>
</dbReference>
<dbReference type="AlphaFoldDB" id="A0A8J3S2F0"/>
<gene>
    <name evidence="9" type="primary">pcoC</name>
    <name evidence="9" type="ORF">Pro02_29900</name>
</gene>
<dbReference type="InterPro" id="IPR032694">
    <property type="entry name" value="CopC/D"/>
</dbReference>
<evidence type="ECO:0000256" key="5">
    <source>
        <dbReference type="SAM" id="MobiDB-lite"/>
    </source>
</evidence>
<evidence type="ECO:0000256" key="2">
    <source>
        <dbReference type="ARBA" id="ARBA00022723"/>
    </source>
</evidence>
<name>A0A8J3S2F0_PLARO</name>
<dbReference type="InterPro" id="IPR014756">
    <property type="entry name" value="Ig_E-set"/>
</dbReference>
<dbReference type="EMBL" id="BOOI01000024">
    <property type="protein sequence ID" value="GIH84582.1"/>
    <property type="molecule type" value="Genomic_DNA"/>
</dbReference>
<evidence type="ECO:0000256" key="6">
    <source>
        <dbReference type="SAM" id="Phobius"/>
    </source>
</evidence>
<dbReference type="InterPro" id="IPR014755">
    <property type="entry name" value="Cu-Rt/internalin_Ig-like"/>
</dbReference>
<keyword evidence="2" id="KW-0479">Metal-binding</keyword>
<feature type="domain" description="CopC" evidence="8">
    <location>
        <begin position="29"/>
        <end position="119"/>
    </location>
</feature>
<dbReference type="PANTHER" id="PTHR34820:SF4">
    <property type="entry name" value="INNER MEMBRANE PROTEIN YEBZ"/>
    <property type="match status" value="1"/>
</dbReference>
<keyword evidence="6" id="KW-0472">Membrane</keyword>
<protein>
    <submittedName>
        <fullName evidence="9">Copper resistance protein C</fullName>
    </submittedName>
</protein>
<evidence type="ECO:0000256" key="1">
    <source>
        <dbReference type="ARBA" id="ARBA00004196"/>
    </source>
</evidence>